<evidence type="ECO:0000313" key="4">
    <source>
        <dbReference type="Proteomes" id="UP000779508"/>
    </source>
</evidence>
<gene>
    <name evidence="3" type="ORF">KQI88_00350</name>
</gene>
<dbReference type="EMBL" id="JAHLQK010000001">
    <property type="protein sequence ID" value="MBU5674864.1"/>
    <property type="molecule type" value="Genomic_DNA"/>
</dbReference>
<dbReference type="Proteomes" id="UP000779508">
    <property type="component" value="Unassembled WGS sequence"/>
</dbReference>
<evidence type="ECO:0000259" key="2">
    <source>
        <dbReference type="Pfam" id="PF13556"/>
    </source>
</evidence>
<evidence type="ECO:0000259" key="1">
    <source>
        <dbReference type="Pfam" id="PF07905"/>
    </source>
</evidence>
<dbReference type="InterPro" id="IPR025736">
    <property type="entry name" value="PucR_C-HTH_dom"/>
</dbReference>
<dbReference type="PANTHER" id="PTHR33744:SF1">
    <property type="entry name" value="DNA-BINDING TRANSCRIPTIONAL ACTIVATOR ADER"/>
    <property type="match status" value="1"/>
</dbReference>
<dbReference type="RefSeq" id="WP_216414383.1">
    <property type="nucleotide sequence ID" value="NZ_JAHLQK010000001.1"/>
</dbReference>
<feature type="domain" description="Purine catabolism PurC-like" evidence="1">
    <location>
        <begin position="5"/>
        <end position="123"/>
    </location>
</feature>
<keyword evidence="4" id="KW-1185">Reference proteome</keyword>
<dbReference type="InterPro" id="IPR012914">
    <property type="entry name" value="PucR_dom"/>
</dbReference>
<reference evidence="3 4" key="1">
    <citation type="submission" date="2021-06" db="EMBL/GenBank/DDBJ databases">
        <authorList>
            <person name="Sun Q."/>
            <person name="Li D."/>
        </authorList>
    </citation>
    <scope>NUCLEOTIDE SEQUENCE [LARGE SCALE GENOMIC DNA]</scope>
    <source>
        <strain evidence="3 4">MSJ-5</strain>
    </source>
</reference>
<dbReference type="PANTHER" id="PTHR33744">
    <property type="entry name" value="CARBOHYDRATE DIACID REGULATOR"/>
    <property type="match status" value="1"/>
</dbReference>
<dbReference type="InterPro" id="IPR051448">
    <property type="entry name" value="CdaR-like_regulators"/>
</dbReference>
<name>A0ABS6FXQ8_9FIRM</name>
<organism evidence="3 4">
    <name type="scientific">Alkaliphilus flagellatus</name>
    <dbReference type="NCBI Taxonomy" id="2841507"/>
    <lineage>
        <taxon>Bacteria</taxon>
        <taxon>Bacillati</taxon>
        <taxon>Bacillota</taxon>
        <taxon>Clostridia</taxon>
        <taxon>Peptostreptococcales</taxon>
        <taxon>Natronincolaceae</taxon>
        <taxon>Alkaliphilus</taxon>
    </lineage>
</organism>
<dbReference type="Pfam" id="PF07905">
    <property type="entry name" value="PucR"/>
    <property type="match status" value="1"/>
</dbReference>
<evidence type="ECO:0000313" key="3">
    <source>
        <dbReference type="EMBL" id="MBU5674864.1"/>
    </source>
</evidence>
<comment type="caution">
    <text evidence="3">The sequence shown here is derived from an EMBL/GenBank/DDBJ whole genome shotgun (WGS) entry which is preliminary data.</text>
</comment>
<accession>A0ABS6FXQ8</accession>
<feature type="domain" description="PucR C-terminal helix-turn-helix" evidence="2">
    <location>
        <begin position="478"/>
        <end position="535"/>
    </location>
</feature>
<sequence>MTVEELFEIESFKKFKVINNNADLTRRIITVESTETPDVVNYLTPNSLLITTAMSYQNNQEGLIDLIYTLNNLPCAGLAIKLGRFIDKLDERVIQVSDELGFPLLQIPLEMTLGEVYHNLLSHLWNNQNEELLSALNTQKKFSNLVIQGTSIKTMLNNLGHALKKPVALMNPFGQIISYNSTCTKEKVALAEKTFHKYELYNRKSGEFASIKDNQVEKTSIFTIKNVGQNYYYLFVFDSKNKVAALSEMVIEQVLLIFRVSMYKNLYMLGNALKNKEEFLNILLNRYKDESWTSHQLMVIGEKYGLLDSEDYTVILGTLETFEGEKFNYTNFSSKEEQYVAIYDWMDKEINRIFNGKIIMFPEASNFRFLILLQGNCPDMLDRLSDFHDMVQKIFKINIIFSYGNSMVDINSIKFSYKEAIEGYRYGECKGNISYIKYYRPKNASELLKSVSNEQVQGFCLHILKELAYSTDEMMLELRRTLQVYLECRCSITATARRMFLHRNTIKYRIKRCEDILGNDLSDFDYCFQLQLGLILLENQ</sequence>
<protein>
    <submittedName>
        <fullName evidence="3">PucR family transcriptional regulator</fullName>
    </submittedName>
</protein>
<dbReference type="Pfam" id="PF13556">
    <property type="entry name" value="HTH_30"/>
    <property type="match status" value="1"/>
</dbReference>
<proteinExistence type="predicted"/>